<evidence type="ECO:0000256" key="1">
    <source>
        <dbReference type="ARBA" id="ARBA00004141"/>
    </source>
</evidence>
<dbReference type="EMBL" id="UARD01000001">
    <property type="protein sequence ID" value="SPV11792.1"/>
    <property type="molecule type" value="Genomic_DNA"/>
</dbReference>
<evidence type="ECO:0000256" key="6">
    <source>
        <dbReference type="SAM" id="Phobius"/>
    </source>
</evidence>
<dbReference type="AlphaFoldDB" id="A0A2X1GFL5"/>
<comment type="caution">
    <text evidence="8">The sequence shown here is derived from an EMBL/GenBank/DDBJ whole genome shotgun (WGS) entry which is preliminary data.</text>
</comment>
<gene>
    <name evidence="8" type="ORF">JAO13_04965</name>
    <name evidence="9" type="ORF">NCTC10661_00390</name>
</gene>
<comment type="subcellular location">
    <subcellularLocation>
        <location evidence="1">Membrane</location>
        <topology evidence="1">Multi-pass membrane protein</topology>
    </subcellularLocation>
</comment>
<feature type="domain" description="GtrA/DPMS transmembrane" evidence="7">
    <location>
        <begin position="15"/>
        <end position="126"/>
    </location>
</feature>
<keyword evidence="3 6" id="KW-0812">Transmembrane</keyword>
<evidence type="ECO:0000256" key="3">
    <source>
        <dbReference type="ARBA" id="ARBA00022692"/>
    </source>
</evidence>
<reference evidence="9 10" key="1">
    <citation type="submission" date="2018-06" db="EMBL/GenBank/DDBJ databases">
        <authorList>
            <consortium name="Pathogen Informatics"/>
            <person name="Doyle S."/>
        </authorList>
    </citation>
    <scope>NUCLEOTIDE SEQUENCE [LARGE SCALE GENOMIC DNA]</scope>
    <source>
        <strain evidence="9 10">NCTC10661</strain>
    </source>
</reference>
<dbReference type="InterPro" id="IPR007267">
    <property type="entry name" value="GtrA_DPMS_TM"/>
</dbReference>
<organism evidence="8 11">
    <name type="scientific">Burkholderia cepacia</name>
    <name type="common">Pseudomonas cepacia</name>
    <dbReference type="NCBI Taxonomy" id="292"/>
    <lineage>
        <taxon>Bacteria</taxon>
        <taxon>Pseudomonadati</taxon>
        <taxon>Pseudomonadota</taxon>
        <taxon>Betaproteobacteria</taxon>
        <taxon>Burkholderiales</taxon>
        <taxon>Burkholderiaceae</taxon>
        <taxon>Burkholderia</taxon>
        <taxon>Burkholderia cepacia complex</taxon>
    </lineage>
</organism>
<evidence type="ECO:0000259" key="7">
    <source>
        <dbReference type="Pfam" id="PF04138"/>
    </source>
</evidence>
<name>A0A2X1GFL5_BURCE</name>
<keyword evidence="4 6" id="KW-1133">Transmembrane helix</keyword>
<evidence type="ECO:0000256" key="4">
    <source>
        <dbReference type="ARBA" id="ARBA00022989"/>
    </source>
</evidence>
<evidence type="ECO:0000256" key="2">
    <source>
        <dbReference type="ARBA" id="ARBA00009399"/>
    </source>
</evidence>
<evidence type="ECO:0000313" key="11">
    <source>
        <dbReference type="Proteomes" id="UP000645612"/>
    </source>
</evidence>
<evidence type="ECO:0000313" key="8">
    <source>
        <dbReference type="EMBL" id="MBH9695795.1"/>
    </source>
</evidence>
<feature type="transmembrane region" description="Helical" evidence="6">
    <location>
        <begin position="78"/>
        <end position="99"/>
    </location>
</feature>
<dbReference type="GO" id="GO:0005886">
    <property type="term" value="C:plasma membrane"/>
    <property type="evidence" value="ECO:0007669"/>
    <property type="project" value="TreeGrafter"/>
</dbReference>
<sequence>MIRTLYIAERARLIRFGVSGLGSTALHALIAAAMFALFDATPVTANAVAFACSTAFSYLANTLWSFSSPVTWGNFMRFLAVAMVGLVVTMLLAHGAVALGLARAWSVVAVVLCVPPVTFVLHRLWTYR</sequence>
<dbReference type="EMBL" id="JAEDXG010000003">
    <property type="protein sequence ID" value="MBH9695795.1"/>
    <property type="molecule type" value="Genomic_DNA"/>
</dbReference>
<dbReference type="Proteomes" id="UP000250416">
    <property type="component" value="Unassembled WGS sequence"/>
</dbReference>
<dbReference type="PANTHER" id="PTHR38459:SF1">
    <property type="entry name" value="PROPHAGE BACTOPRENOL-LINKED GLUCOSE TRANSLOCASE HOMOLOG"/>
    <property type="match status" value="1"/>
</dbReference>
<evidence type="ECO:0000256" key="5">
    <source>
        <dbReference type="ARBA" id="ARBA00023136"/>
    </source>
</evidence>
<keyword evidence="5 6" id="KW-0472">Membrane</keyword>
<comment type="similarity">
    <text evidence="2">Belongs to the GtrA family.</text>
</comment>
<reference evidence="8" key="2">
    <citation type="submission" date="2020-12" db="EMBL/GenBank/DDBJ databases">
        <title>Burkholderia cepacia complex in Mexico.</title>
        <authorList>
            <person name="Estrada P."/>
        </authorList>
    </citation>
    <scope>NUCLEOTIDE SEQUENCE</scope>
    <source>
        <strain evidence="8">871</strain>
    </source>
</reference>
<evidence type="ECO:0000313" key="9">
    <source>
        <dbReference type="EMBL" id="SPV11792.1"/>
    </source>
</evidence>
<feature type="transmembrane region" description="Helical" evidence="6">
    <location>
        <begin position="12"/>
        <end position="38"/>
    </location>
</feature>
<dbReference type="PANTHER" id="PTHR38459">
    <property type="entry name" value="PROPHAGE BACTOPRENOL-LINKED GLUCOSE TRANSLOCASE HOMOLOG"/>
    <property type="match status" value="1"/>
</dbReference>
<dbReference type="InterPro" id="IPR051401">
    <property type="entry name" value="GtrA_CellWall_Glycosyl"/>
</dbReference>
<evidence type="ECO:0000313" key="10">
    <source>
        <dbReference type="Proteomes" id="UP000250416"/>
    </source>
</evidence>
<proteinExistence type="inferred from homology"/>
<feature type="transmembrane region" description="Helical" evidence="6">
    <location>
        <begin position="44"/>
        <end position="66"/>
    </location>
</feature>
<dbReference type="RefSeq" id="WP_021156312.1">
    <property type="nucleotide sequence ID" value="NZ_CADDZZ010000011.1"/>
</dbReference>
<dbReference type="GO" id="GO:0000271">
    <property type="term" value="P:polysaccharide biosynthetic process"/>
    <property type="evidence" value="ECO:0007669"/>
    <property type="project" value="InterPro"/>
</dbReference>
<dbReference type="Pfam" id="PF04138">
    <property type="entry name" value="GtrA_DPMS_TM"/>
    <property type="match status" value="1"/>
</dbReference>
<feature type="transmembrane region" description="Helical" evidence="6">
    <location>
        <begin position="105"/>
        <end position="125"/>
    </location>
</feature>
<accession>A0A2X1GFL5</accession>
<protein>
    <submittedName>
        <fullName evidence="8">GtrA family protein</fullName>
    </submittedName>
    <submittedName>
        <fullName evidence="9">GtrA-like protein</fullName>
    </submittedName>
</protein>
<dbReference type="Proteomes" id="UP000645612">
    <property type="component" value="Unassembled WGS sequence"/>
</dbReference>